<dbReference type="RefSeq" id="WP_090361638.1">
    <property type="nucleotide sequence ID" value="NZ_FMUB01000010.1"/>
</dbReference>
<accession>A0A1G4WS40</accession>
<dbReference type="PANTHER" id="PTHR43586">
    <property type="entry name" value="CYSTEINE DESULFURASE"/>
    <property type="match status" value="1"/>
</dbReference>
<comment type="function">
    <text evidence="3">Probably catalyzes the conversion of hercynylcysteine sulfoxide to ergothioneine.</text>
</comment>
<evidence type="ECO:0000313" key="6">
    <source>
        <dbReference type="Proteomes" id="UP000199707"/>
    </source>
</evidence>
<dbReference type="InterPro" id="IPR015424">
    <property type="entry name" value="PyrdxlP-dep_Trfase"/>
</dbReference>
<proteinExistence type="inferred from homology"/>
<sequence length="359" mass="37646">MTLAEQWRAARVATAGLHLDSAACSRQSNTVIDAAATHARHEAEVGGYVAAEAATPVLDAGREAVRVLAGIPDADVVFTTGSNHALDLLLSSWAGPRTLACPPGEYGPNLAIMAANDFQVRPLPVDPLGRLLVDEAEAVLRADPPALVHLTALGSHRGVAQPLAELAPVCRDLGLPLVIDAAQALGHLDCAVGADVLYSSSRKWLAGPRGVGVLAIAPHFARGLAPRLPPLESGEANIAARVGYSLAVGEHLAAGPSALRMRLAEVGRWTRTALSAVPGWRVIEPADEPTALTTLEPTGDALPARVRSRLIAEHRIVTTACELVRAPYELMRPVLRVSPHVDVTEAELEQFAEALVACS</sequence>
<dbReference type="Gene3D" id="3.90.1150.10">
    <property type="entry name" value="Aspartate Aminotransferase, domain 1"/>
    <property type="match status" value="1"/>
</dbReference>
<dbReference type="GO" id="GO:1990411">
    <property type="term" value="F:hercynylcysteine sulfoxide lyase activity (ergothioneine-forming)"/>
    <property type="evidence" value="ECO:0007669"/>
    <property type="project" value="RHEA"/>
</dbReference>
<dbReference type="EC" id="4.4.-.-" evidence="3"/>
<comment type="cofactor">
    <cofactor evidence="1 3">
        <name>pyridoxal 5'-phosphate</name>
        <dbReference type="ChEBI" id="CHEBI:597326"/>
    </cofactor>
</comment>
<dbReference type="Proteomes" id="UP000199707">
    <property type="component" value="Unassembled WGS sequence"/>
</dbReference>
<feature type="modified residue" description="N6-(pyridoxal phosphate)lysine" evidence="3">
    <location>
        <position position="203"/>
    </location>
</feature>
<evidence type="ECO:0000313" key="5">
    <source>
        <dbReference type="EMBL" id="SCX28500.1"/>
    </source>
</evidence>
<dbReference type="STRING" id="1502745.SAMN02799620_04561"/>
<evidence type="ECO:0000256" key="3">
    <source>
        <dbReference type="HAMAP-Rule" id="MF_02038"/>
    </source>
</evidence>
<protein>
    <recommendedName>
        <fullName evidence="3">Probable hercynylcysteine sulfoxide lyase</fullName>
        <ecNumber evidence="3">4.4.-.-</ecNumber>
    </recommendedName>
</protein>
<dbReference type="NCBIfam" id="TIGR04343">
    <property type="entry name" value="egtE_PLP_lyase"/>
    <property type="match status" value="1"/>
</dbReference>
<dbReference type="InterPro" id="IPR015422">
    <property type="entry name" value="PyrdxlP-dep_Trfase_small"/>
</dbReference>
<comment type="catalytic activity">
    <reaction evidence="3">
        <text>S-(hercyn-2-yl)-L-cysteine S-oxide + AH2 + H(+) = ergothioneine + pyruvate + A + NH4(+)</text>
        <dbReference type="Rhea" id="RHEA:42688"/>
        <dbReference type="ChEBI" id="CHEBI:13193"/>
        <dbReference type="ChEBI" id="CHEBI:15361"/>
        <dbReference type="ChEBI" id="CHEBI:15378"/>
        <dbReference type="ChEBI" id="CHEBI:17499"/>
        <dbReference type="ChEBI" id="CHEBI:28938"/>
        <dbReference type="ChEBI" id="CHEBI:82706"/>
        <dbReference type="ChEBI" id="CHEBI:134344"/>
    </reaction>
</comment>
<keyword evidence="2 3" id="KW-0663">Pyridoxal phosphate</keyword>
<comment type="similarity">
    <text evidence="3">Belongs to the class-V pyridoxal-phosphate-dependent aminotransferase family. EgtE subfamily.</text>
</comment>
<dbReference type="Gene3D" id="3.40.640.10">
    <property type="entry name" value="Type I PLP-dependent aspartate aminotransferase-like (Major domain)"/>
    <property type="match status" value="1"/>
</dbReference>
<dbReference type="InterPro" id="IPR000192">
    <property type="entry name" value="Aminotrans_V_dom"/>
</dbReference>
<comment type="pathway">
    <text evidence="3">Amino-acid biosynthesis; ergothioneine biosynthesis.</text>
</comment>
<organism evidence="5 6">
    <name type="scientific">Mycolicibacterium fluoranthenivorans</name>
    <dbReference type="NCBI Taxonomy" id="258505"/>
    <lineage>
        <taxon>Bacteria</taxon>
        <taxon>Bacillati</taxon>
        <taxon>Actinomycetota</taxon>
        <taxon>Actinomycetes</taxon>
        <taxon>Mycobacteriales</taxon>
        <taxon>Mycobacteriaceae</taxon>
        <taxon>Mycolicibacterium</taxon>
    </lineage>
</organism>
<keyword evidence="3 5" id="KW-0456">Lyase</keyword>
<reference evidence="6" key="1">
    <citation type="submission" date="2016-10" db="EMBL/GenBank/DDBJ databases">
        <authorList>
            <person name="Varghese N."/>
            <person name="Submissions S."/>
        </authorList>
    </citation>
    <scope>NUCLEOTIDE SEQUENCE [LARGE SCALE GENOMIC DNA]</scope>
    <source>
        <strain evidence="6">UNC267MFSha1.1M11</strain>
    </source>
</reference>
<evidence type="ECO:0000259" key="4">
    <source>
        <dbReference type="Pfam" id="PF00266"/>
    </source>
</evidence>
<dbReference type="AlphaFoldDB" id="A0A1G4WS40"/>
<feature type="domain" description="Aminotransferase class V" evidence="4">
    <location>
        <begin position="19"/>
        <end position="226"/>
    </location>
</feature>
<dbReference type="Pfam" id="PF00266">
    <property type="entry name" value="Aminotran_5"/>
    <property type="match status" value="1"/>
</dbReference>
<dbReference type="InterPro" id="IPR015421">
    <property type="entry name" value="PyrdxlP-dep_Trfase_major"/>
</dbReference>
<dbReference type="UniPathway" id="UPA01014"/>
<dbReference type="InterPro" id="IPR027563">
    <property type="entry name" value="EgtE"/>
</dbReference>
<dbReference type="PANTHER" id="PTHR43586:SF8">
    <property type="entry name" value="CYSTEINE DESULFURASE 1, CHLOROPLASTIC"/>
    <property type="match status" value="1"/>
</dbReference>
<evidence type="ECO:0000256" key="1">
    <source>
        <dbReference type="ARBA" id="ARBA00001933"/>
    </source>
</evidence>
<evidence type="ECO:0000256" key="2">
    <source>
        <dbReference type="ARBA" id="ARBA00022898"/>
    </source>
</evidence>
<dbReference type="HAMAP" id="MF_02038">
    <property type="entry name" value="EgtE"/>
    <property type="match status" value="1"/>
</dbReference>
<dbReference type="SUPFAM" id="SSF53383">
    <property type="entry name" value="PLP-dependent transferases"/>
    <property type="match status" value="1"/>
</dbReference>
<name>A0A1G4WS40_9MYCO</name>
<gene>
    <name evidence="3" type="primary">egtE</name>
    <name evidence="5" type="ORF">SAMN02799620_04561</name>
</gene>
<dbReference type="EMBL" id="FMUB01000010">
    <property type="protein sequence ID" value="SCX28500.1"/>
    <property type="molecule type" value="Genomic_DNA"/>
</dbReference>